<protein>
    <recommendedName>
        <fullName evidence="11">Polyprotein</fullName>
    </recommendedName>
</protein>
<feature type="compositionally biased region" description="Basic and acidic residues" evidence="6">
    <location>
        <begin position="1"/>
        <end position="10"/>
    </location>
</feature>
<dbReference type="InterPro" id="IPR013103">
    <property type="entry name" value="RVT_2"/>
</dbReference>
<dbReference type="SMART" id="SM00343">
    <property type="entry name" value="ZnF_C2HC"/>
    <property type="match status" value="1"/>
</dbReference>
<keyword evidence="4" id="KW-0378">Hydrolase</keyword>
<evidence type="ECO:0000259" key="8">
    <source>
        <dbReference type="PROSITE" id="PS50994"/>
    </source>
</evidence>
<dbReference type="InterPro" id="IPR025724">
    <property type="entry name" value="GAG-pre-integrase_dom"/>
</dbReference>
<dbReference type="InterPro" id="IPR012337">
    <property type="entry name" value="RNaseH-like_sf"/>
</dbReference>
<dbReference type="InterPro" id="IPR001878">
    <property type="entry name" value="Znf_CCHC"/>
</dbReference>
<keyword evidence="1" id="KW-0645">Protease</keyword>
<feature type="domain" description="CCHC-type" evidence="7">
    <location>
        <begin position="649"/>
        <end position="664"/>
    </location>
</feature>
<feature type="region of interest" description="Disordered" evidence="6">
    <location>
        <begin position="592"/>
        <end position="643"/>
    </location>
</feature>
<keyword evidence="3" id="KW-0064">Aspartyl protease</keyword>
<reference evidence="9 10" key="1">
    <citation type="journal article" date="2021" name="Commun. Biol.">
        <title>The genome of Shorea leprosula (Dipterocarpaceae) highlights the ecological relevance of drought in aseasonal tropical rainforests.</title>
        <authorList>
            <person name="Ng K.K.S."/>
            <person name="Kobayashi M.J."/>
            <person name="Fawcett J.A."/>
            <person name="Hatakeyama M."/>
            <person name="Paape T."/>
            <person name="Ng C.H."/>
            <person name="Ang C.C."/>
            <person name="Tnah L.H."/>
            <person name="Lee C.T."/>
            <person name="Nishiyama T."/>
            <person name="Sese J."/>
            <person name="O'Brien M.J."/>
            <person name="Copetti D."/>
            <person name="Mohd Noor M.I."/>
            <person name="Ong R.C."/>
            <person name="Putra M."/>
            <person name="Sireger I.Z."/>
            <person name="Indrioko S."/>
            <person name="Kosugi Y."/>
            <person name="Izuno A."/>
            <person name="Isagi Y."/>
            <person name="Lee S.L."/>
            <person name="Shimizu K.K."/>
        </authorList>
    </citation>
    <scope>NUCLEOTIDE SEQUENCE [LARGE SCALE GENOMIC DNA]</scope>
    <source>
        <strain evidence="9">214</strain>
    </source>
</reference>
<dbReference type="Pfam" id="PF14223">
    <property type="entry name" value="Retrotran_gag_2"/>
    <property type="match status" value="1"/>
</dbReference>
<dbReference type="Pfam" id="PF13976">
    <property type="entry name" value="gag_pre-integrs"/>
    <property type="match status" value="1"/>
</dbReference>
<sequence>MEEGNREHAAKTPSINSSGDRKCEGDWSHFTLVEGSTVEILEEDNQECAAETSAIMQNDDGEHEAYRPYKFSIGPWYFRETELLDMGQKLKESFFERFINRFSDPAATKSQLEVAIKNVRGKIRKCYERRDVHHVYFDNIAFEKILLLDGCFIIELFRKNLVEVPEGENESLLFSGGMMQVIYHDLLLLENQIPWVVLELLFDTTSDDPKRISLTLVELAVRFFSSAISHYEPGELQSIQIGLQSRNDTNFIHLVDFVWHFLCFSSEMGKIIELGYREFEDRTLIPSVTRLKEAGVKFQKAESRNIMDVRFNNGILEIPPLLITPSTETIFRNLIIFEQLVSEHTFSHEITDPMATRDETPNSAASKHSAVTMLEPNITRNPISFNSAAFPVKLTPNNYLSWKAQFVSLLGGYELDGFLDGSHPCPVATEPTYSLWARQDQLLRHALITSVSENITPYIAAAATAQQAWETLAKLYANCSRTRVITLKERLQTMKRDGRPVSEYLRSLKTVADELGTVDRPLSDDDLTVYILNGLGPEFREIATSLRTRDSSLSFDDLHDRLVAHEESLRRDEARIDTSPVTAYFASNARLTSSTSSSAGPFPTSGRQSQWHSQQHHGRGSSNQSNRPNQHRRRGQGPRFPTRPTGFTCQLCGHAGHLARNCPSFRVQSIGPMANFASSSHGFLDDCLLDSGANNHVTTDLANLALHSEYNGPDELQIGDGTGLKITHVGHSTLHTQKSSLPLHNVLCVPSASRNLISVSQLCKTANVYVEFHSNYFLVKDSCTRKILLQGPNIHGIYQIQGKISPQPHAFIGERTTMANWHSRLGHPSIKTLKNVVTSFNLPLSNKINFSSCDSCSCSKSHKLPFSESSITSTTPLEHVFSDVWGPAPVTSIDGFNYYVLFIDHFSRYIWLYPLKRKSDVFSVFQKFKLLVENQFDTKIKNLHTDGGGEYVALRHFLSQHGISHFTTPPYTPELNGISERRNRHIVESGLALLHTASLPSSFWSFAFLTATYLINRLPSQAIAHKSPFETLFRLKPNYHKLWVFGCLCFPWLRPYNSNKLQYRSRPCLFVGYSSENLSYKCLDLSTKKVFYSRHVIFQEHTFPAPFKHSCLQQPDFRLDSLDDLPSPPAVSAVAPHESLVHEAVPPATVRTSQPPFTSPTRPASAPPPESQQPHAPTSIASPHLPPHSSEPIIEPVPQPHPLPPSEPIRTHPMLTRSQNNIFKPKFIHQAVSTSPVPICEPTCVTQALKDPNWRKAMSEEFSALWVFHIKRTKDGSIERYKARLVAKGFHQRPGSDYSNTFSPVIKPTTIRTVLSIAVSRNWPIRQLDVNNAFLHGHLEEKLFMAQPVGFVDPALPHHVCRLRKSIYGLKQAPRVWFQELKQFIISQGFSHSRSDSSLFVYHRNSTWIYFLVYVDDILITGSDPSAVSSLINCMSTRFSIKDLGTLSYFLGIEAVPTSVGLFLSQHKYVNDLFHRFRMHEAKPVATPLATNTGPQLLSGTALSDGSDYRRLIGSLQYLTLTQPDLSFAVNKLAQFMHRPTELHWQAAKRLLRYLRGTLFHGLLLRPQSSLNLHAYSDADWAGDRDTMVSTTGYIVFLGQNPISWRAAKQKAVARSSTEAEYRALAATASEVVWIRHLLGELGISCSPSSAIFCDNIGATYLSLNPVMHSRMKHIAIDLHFVRDLVDQRVLHVSHIASQDQLADGLTKPLSSIRFSHLRSKIGVANGTTVLRGRIKESKSPP</sequence>
<dbReference type="Pfam" id="PF25597">
    <property type="entry name" value="SH3_retrovirus"/>
    <property type="match status" value="1"/>
</dbReference>
<name>A0AAV5M3E1_9ROSI</name>
<evidence type="ECO:0000256" key="3">
    <source>
        <dbReference type="ARBA" id="ARBA00022750"/>
    </source>
</evidence>
<dbReference type="SUPFAM" id="SSF57756">
    <property type="entry name" value="Retrovirus zinc finger-like domains"/>
    <property type="match status" value="1"/>
</dbReference>
<keyword evidence="10" id="KW-1185">Reference proteome</keyword>
<dbReference type="GO" id="GO:0004190">
    <property type="term" value="F:aspartic-type endopeptidase activity"/>
    <property type="evidence" value="ECO:0007669"/>
    <property type="project" value="UniProtKB-KW"/>
</dbReference>
<evidence type="ECO:0008006" key="11">
    <source>
        <dbReference type="Google" id="ProtNLM"/>
    </source>
</evidence>
<evidence type="ECO:0000256" key="6">
    <source>
        <dbReference type="SAM" id="MobiDB-lite"/>
    </source>
</evidence>
<dbReference type="GO" id="GO:0006508">
    <property type="term" value="P:proteolysis"/>
    <property type="evidence" value="ECO:0007669"/>
    <property type="project" value="UniProtKB-KW"/>
</dbReference>
<gene>
    <name evidence="9" type="ORF">SLEP1_g51434</name>
</gene>
<evidence type="ECO:0000256" key="2">
    <source>
        <dbReference type="ARBA" id="ARBA00022723"/>
    </source>
</evidence>
<dbReference type="GO" id="GO:0008270">
    <property type="term" value="F:zinc ion binding"/>
    <property type="evidence" value="ECO:0007669"/>
    <property type="project" value="UniProtKB-KW"/>
</dbReference>
<feature type="domain" description="Integrase catalytic" evidence="8">
    <location>
        <begin position="872"/>
        <end position="1036"/>
    </location>
</feature>
<keyword evidence="5" id="KW-0862">Zinc</keyword>
<dbReference type="GO" id="GO:0003676">
    <property type="term" value="F:nucleic acid binding"/>
    <property type="evidence" value="ECO:0007669"/>
    <property type="project" value="InterPro"/>
</dbReference>
<feature type="compositionally biased region" description="Low complexity" evidence="6">
    <location>
        <begin position="1155"/>
        <end position="1164"/>
    </location>
</feature>
<dbReference type="SUPFAM" id="SSF56672">
    <property type="entry name" value="DNA/RNA polymerases"/>
    <property type="match status" value="1"/>
</dbReference>
<feature type="region of interest" description="Disordered" evidence="6">
    <location>
        <begin position="1144"/>
        <end position="1213"/>
    </location>
</feature>
<dbReference type="CDD" id="cd09272">
    <property type="entry name" value="RNase_HI_RT_Ty1"/>
    <property type="match status" value="1"/>
</dbReference>
<dbReference type="EMBL" id="BPVZ01000178">
    <property type="protein sequence ID" value="GKV44236.1"/>
    <property type="molecule type" value="Genomic_DNA"/>
</dbReference>
<dbReference type="PROSITE" id="PS50994">
    <property type="entry name" value="INTEGRASE"/>
    <property type="match status" value="1"/>
</dbReference>
<dbReference type="InterPro" id="IPR057670">
    <property type="entry name" value="SH3_retrovirus"/>
</dbReference>
<dbReference type="Proteomes" id="UP001054252">
    <property type="component" value="Unassembled WGS sequence"/>
</dbReference>
<dbReference type="PANTHER" id="PTHR42648">
    <property type="entry name" value="TRANSPOSASE, PUTATIVE-RELATED"/>
    <property type="match status" value="1"/>
</dbReference>
<dbReference type="Pfam" id="PF07727">
    <property type="entry name" value="RVT_2"/>
    <property type="match status" value="1"/>
</dbReference>
<dbReference type="PANTHER" id="PTHR42648:SF26">
    <property type="entry name" value="INTEGRASE CATALYTIC DOMAIN-CONTAINING PROTEIN"/>
    <property type="match status" value="1"/>
</dbReference>
<dbReference type="Pfam" id="PF00665">
    <property type="entry name" value="rve"/>
    <property type="match status" value="1"/>
</dbReference>
<dbReference type="GO" id="GO:0015074">
    <property type="term" value="P:DNA integration"/>
    <property type="evidence" value="ECO:0007669"/>
    <property type="project" value="InterPro"/>
</dbReference>
<dbReference type="InterPro" id="IPR036875">
    <property type="entry name" value="Znf_CCHC_sf"/>
</dbReference>
<dbReference type="InterPro" id="IPR043502">
    <property type="entry name" value="DNA/RNA_pol_sf"/>
</dbReference>
<dbReference type="PROSITE" id="PS50158">
    <property type="entry name" value="ZF_CCHC"/>
    <property type="match status" value="1"/>
</dbReference>
<organism evidence="9 10">
    <name type="scientific">Rubroshorea leprosula</name>
    <dbReference type="NCBI Taxonomy" id="152421"/>
    <lineage>
        <taxon>Eukaryota</taxon>
        <taxon>Viridiplantae</taxon>
        <taxon>Streptophyta</taxon>
        <taxon>Embryophyta</taxon>
        <taxon>Tracheophyta</taxon>
        <taxon>Spermatophyta</taxon>
        <taxon>Magnoliopsida</taxon>
        <taxon>eudicotyledons</taxon>
        <taxon>Gunneridae</taxon>
        <taxon>Pentapetalae</taxon>
        <taxon>rosids</taxon>
        <taxon>malvids</taxon>
        <taxon>Malvales</taxon>
        <taxon>Dipterocarpaceae</taxon>
        <taxon>Rubroshorea</taxon>
    </lineage>
</organism>
<keyword evidence="5" id="KW-0863">Zinc-finger</keyword>
<feature type="compositionally biased region" description="Pro residues" evidence="6">
    <location>
        <begin position="1195"/>
        <end position="1207"/>
    </location>
</feature>
<comment type="caution">
    <text evidence="9">The sequence shown here is derived from an EMBL/GenBank/DDBJ whole genome shotgun (WGS) entry which is preliminary data.</text>
</comment>
<dbReference type="InterPro" id="IPR036397">
    <property type="entry name" value="RNaseH_sf"/>
</dbReference>
<dbReference type="Pfam" id="PF03140">
    <property type="entry name" value="DUF247"/>
    <property type="match status" value="1"/>
</dbReference>
<dbReference type="InterPro" id="IPR004158">
    <property type="entry name" value="DUF247_pln"/>
</dbReference>
<dbReference type="InterPro" id="IPR054722">
    <property type="entry name" value="PolX-like_BBD"/>
</dbReference>
<evidence type="ECO:0000256" key="1">
    <source>
        <dbReference type="ARBA" id="ARBA00022670"/>
    </source>
</evidence>
<evidence type="ECO:0000256" key="4">
    <source>
        <dbReference type="ARBA" id="ARBA00022801"/>
    </source>
</evidence>
<dbReference type="InterPro" id="IPR001584">
    <property type="entry name" value="Integrase_cat-core"/>
</dbReference>
<evidence type="ECO:0000313" key="9">
    <source>
        <dbReference type="EMBL" id="GKV44236.1"/>
    </source>
</evidence>
<evidence type="ECO:0000256" key="5">
    <source>
        <dbReference type="PROSITE-ProRule" id="PRU00047"/>
    </source>
</evidence>
<keyword evidence="2" id="KW-0479">Metal-binding</keyword>
<evidence type="ECO:0000259" key="7">
    <source>
        <dbReference type="PROSITE" id="PS50158"/>
    </source>
</evidence>
<dbReference type="SUPFAM" id="SSF53098">
    <property type="entry name" value="Ribonuclease H-like"/>
    <property type="match status" value="1"/>
</dbReference>
<dbReference type="Pfam" id="PF22936">
    <property type="entry name" value="Pol_BBD"/>
    <property type="match status" value="1"/>
</dbReference>
<proteinExistence type="predicted"/>
<dbReference type="Gene3D" id="3.30.420.10">
    <property type="entry name" value="Ribonuclease H-like superfamily/Ribonuclease H"/>
    <property type="match status" value="1"/>
</dbReference>
<accession>A0AAV5M3E1</accession>
<feature type="region of interest" description="Disordered" evidence="6">
    <location>
        <begin position="1"/>
        <end position="22"/>
    </location>
</feature>
<evidence type="ECO:0000313" key="10">
    <source>
        <dbReference type="Proteomes" id="UP001054252"/>
    </source>
</evidence>
<dbReference type="InterPro" id="IPR039537">
    <property type="entry name" value="Retrotran_Ty1/copia-like"/>
</dbReference>